<evidence type="ECO:0000256" key="7">
    <source>
        <dbReference type="ARBA" id="ARBA00022692"/>
    </source>
</evidence>
<protein>
    <recommendedName>
        <fullName evidence="18">Sodium/calcium exchanger membrane region domain-containing protein</fullName>
    </recommendedName>
</protein>
<keyword evidence="13" id="KW-0915">Sodium</keyword>
<dbReference type="NCBIfam" id="TIGR00367">
    <property type="entry name" value="calcium/sodium antiporter"/>
    <property type="match status" value="1"/>
</dbReference>
<dbReference type="PANTHER" id="PTHR10846:SF73">
    <property type="entry name" value="SODIUM_CALCIUM EXCHANGER MEMBRANE REGION DOMAIN-CONTAINING PROTEIN"/>
    <property type="match status" value="1"/>
</dbReference>
<keyword evidence="4" id="KW-0050">Antiport</keyword>
<feature type="transmembrane region" description="Helical" evidence="17">
    <location>
        <begin position="219"/>
        <end position="238"/>
    </location>
</feature>
<keyword evidence="15 17" id="KW-0472">Membrane</keyword>
<dbReference type="PANTHER" id="PTHR10846">
    <property type="entry name" value="SODIUM/POTASSIUM/CALCIUM EXCHANGER"/>
    <property type="match status" value="1"/>
</dbReference>
<feature type="transmembrane region" description="Helical" evidence="17">
    <location>
        <begin position="488"/>
        <end position="509"/>
    </location>
</feature>
<dbReference type="FunFam" id="1.20.1420.30:FF:000009">
    <property type="entry name" value="sodium/potassium/calcium exchanger 5 isoform X2"/>
    <property type="match status" value="1"/>
</dbReference>
<dbReference type="GO" id="GO:0005886">
    <property type="term" value="C:plasma membrane"/>
    <property type="evidence" value="ECO:0007669"/>
    <property type="project" value="TreeGrafter"/>
</dbReference>
<dbReference type="GO" id="GO:0008273">
    <property type="term" value="F:calcium, potassium:sodium antiporter activity"/>
    <property type="evidence" value="ECO:0007669"/>
    <property type="project" value="TreeGrafter"/>
</dbReference>
<reference evidence="19" key="1">
    <citation type="journal article" date="2024" name="Gigascience">
        <title>Chromosome-level genome of the poultry shaft louse Menopon gallinae provides insight into the host-switching and adaptive evolution of parasitic lice.</title>
        <authorList>
            <person name="Xu Y."/>
            <person name="Ma L."/>
            <person name="Liu S."/>
            <person name="Liang Y."/>
            <person name="Liu Q."/>
            <person name="He Z."/>
            <person name="Tian L."/>
            <person name="Duan Y."/>
            <person name="Cai W."/>
            <person name="Li H."/>
            <person name="Song F."/>
        </authorList>
    </citation>
    <scope>NUCLEOTIDE SEQUENCE</scope>
    <source>
        <strain evidence="19">Cailab_2023a</strain>
    </source>
</reference>
<comment type="subcellular location">
    <subcellularLocation>
        <location evidence="1">Membrane</location>
        <topology evidence="1">Multi-pass membrane protein</topology>
    </subcellularLocation>
</comment>
<keyword evidence="5" id="KW-0633">Potassium transport</keyword>
<evidence type="ECO:0000256" key="17">
    <source>
        <dbReference type="SAM" id="Phobius"/>
    </source>
</evidence>
<keyword evidence="11" id="KW-0630">Potassium</keyword>
<keyword evidence="8" id="KW-0732">Signal</keyword>
<feature type="domain" description="Sodium/calcium exchanger membrane region" evidence="18">
    <location>
        <begin position="349"/>
        <end position="500"/>
    </location>
</feature>
<keyword evidence="10" id="KW-0769">Symport</keyword>
<evidence type="ECO:0000256" key="16">
    <source>
        <dbReference type="ARBA" id="ARBA00023201"/>
    </source>
</evidence>
<evidence type="ECO:0000256" key="3">
    <source>
        <dbReference type="ARBA" id="ARBA00022448"/>
    </source>
</evidence>
<evidence type="ECO:0000256" key="6">
    <source>
        <dbReference type="ARBA" id="ARBA00022568"/>
    </source>
</evidence>
<evidence type="ECO:0000256" key="10">
    <source>
        <dbReference type="ARBA" id="ARBA00022847"/>
    </source>
</evidence>
<evidence type="ECO:0000256" key="1">
    <source>
        <dbReference type="ARBA" id="ARBA00004141"/>
    </source>
</evidence>
<evidence type="ECO:0000259" key="18">
    <source>
        <dbReference type="Pfam" id="PF01699"/>
    </source>
</evidence>
<proteinExistence type="inferred from homology"/>
<evidence type="ECO:0000256" key="13">
    <source>
        <dbReference type="ARBA" id="ARBA00023053"/>
    </source>
</evidence>
<evidence type="ECO:0000313" key="19">
    <source>
        <dbReference type="EMBL" id="KAL0277177.1"/>
    </source>
</evidence>
<gene>
    <name evidence="19" type="ORF">PYX00_004543</name>
</gene>
<dbReference type="GO" id="GO:0015293">
    <property type="term" value="F:symporter activity"/>
    <property type="evidence" value="ECO:0007669"/>
    <property type="project" value="UniProtKB-KW"/>
</dbReference>
<keyword evidence="14" id="KW-0406">Ion transport</keyword>
<sequence>MFLIETHKVDKFRTRRQKSLLKYKIILFGCFFTCVFVIFNLLSRPEPEIVRNVHAGRSLLSELPEKNCSHPAIEDFPQDIFTREQRRNGAVLLHFLLTCYLFVLLAFVCDDYFIPSIQTICQRLNMSEDVAGATFMAAATSSPELFINIIGTFVTEGDIGIGTIVGSAVFNILAVPACCGLFGGQEVKIDWWPLTRDCFVYGATVVLLIFDLEDGHIDWYESLILVILYVFYIIAMYYNDTVSRNIKRLVRKRRQYKYINLQRETTPLLKNGPPDYWDVKVQVEGKTVVGSCSSTSSDSEVTMTDDENLTTIPSGFWPKCFFFVSWPIALVLFLTIPDCRKEKKQKLWPLTFIMCIVWIATTSYVVSWMITVVGDTMSIPDSVMGLTFLAAGMSVPEATSSVIVTNQGHGAMGISSSIGSNTFDILLCLGLPWLIKSTFLPTDPTQHIVQINSDGLGYTAMSLLTTLILLYISFALNRFKLDRKIGIICLVMYISFLIFASLIELNVFFTVNLPPCGS</sequence>
<accession>A0AAW2I650</accession>
<name>A0AAW2I650_9NEOP</name>
<dbReference type="Gene3D" id="1.20.1420.30">
    <property type="entry name" value="NCX, central ion-binding region"/>
    <property type="match status" value="2"/>
</dbReference>
<evidence type="ECO:0000256" key="14">
    <source>
        <dbReference type="ARBA" id="ARBA00023065"/>
    </source>
</evidence>
<keyword evidence="6" id="KW-0109">Calcium transport</keyword>
<dbReference type="EMBL" id="JARGDH010000002">
    <property type="protein sequence ID" value="KAL0277177.1"/>
    <property type="molecule type" value="Genomic_DNA"/>
</dbReference>
<evidence type="ECO:0000256" key="5">
    <source>
        <dbReference type="ARBA" id="ARBA00022538"/>
    </source>
</evidence>
<evidence type="ECO:0000256" key="12">
    <source>
        <dbReference type="ARBA" id="ARBA00022989"/>
    </source>
</evidence>
<evidence type="ECO:0000256" key="2">
    <source>
        <dbReference type="ARBA" id="ARBA00005364"/>
    </source>
</evidence>
<feature type="transmembrane region" description="Helical" evidence="17">
    <location>
        <begin position="347"/>
        <end position="370"/>
    </location>
</feature>
<evidence type="ECO:0000256" key="9">
    <source>
        <dbReference type="ARBA" id="ARBA00022837"/>
    </source>
</evidence>
<dbReference type="GO" id="GO:0005262">
    <property type="term" value="F:calcium channel activity"/>
    <property type="evidence" value="ECO:0007669"/>
    <property type="project" value="TreeGrafter"/>
</dbReference>
<dbReference type="AlphaFoldDB" id="A0AAW2I650"/>
<feature type="domain" description="Sodium/calcium exchanger membrane region" evidence="18">
    <location>
        <begin position="96"/>
        <end position="237"/>
    </location>
</feature>
<dbReference type="FunFam" id="1.20.1420.30:FF:000004">
    <property type="entry name" value="Sodium/potassium/calcium exchanger 2 isoform 1"/>
    <property type="match status" value="1"/>
</dbReference>
<keyword evidence="7 17" id="KW-0812">Transmembrane</keyword>
<evidence type="ECO:0000256" key="4">
    <source>
        <dbReference type="ARBA" id="ARBA00022449"/>
    </source>
</evidence>
<comment type="caution">
    <text evidence="19">The sequence shown here is derived from an EMBL/GenBank/DDBJ whole genome shotgun (WGS) entry which is preliminary data.</text>
</comment>
<keyword evidence="9" id="KW-0106">Calcium</keyword>
<feature type="transmembrane region" description="Helical" evidence="17">
    <location>
        <begin position="382"/>
        <end position="404"/>
    </location>
</feature>
<feature type="transmembrane region" description="Helical" evidence="17">
    <location>
        <begin position="455"/>
        <end position="476"/>
    </location>
</feature>
<dbReference type="GO" id="GO:0006874">
    <property type="term" value="P:intracellular calcium ion homeostasis"/>
    <property type="evidence" value="ECO:0007669"/>
    <property type="project" value="TreeGrafter"/>
</dbReference>
<feature type="transmembrane region" description="Helical" evidence="17">
    <location>
        <begin position="159"/>
        <end position="182"/>
    </location>
</feature>
<evidence type="ECO:0000256" key="8">
    <source>
        <dbReference type="ARBA" id="ARBA00022729"/>
    </source>
</evidence>
<feature type="transmembrane region" description="Helical" evidence="17">
    <location>
        <begin position="91"/>
        <end position="109"/>
    </location>
</feature>
<feature type="transmembrane region" description="Helical" evidence="17">
    <location>
        <begin position="21"/>
        <end position="42"/>
    </location>
</feature>
<evidence type="ECO:0000256" key="11">
    <source>
        <dbReference type="ARBA" id="ARBA00022958"/>
    </source>
</evidence>
<keyword evidence="3" id="KW-0813">Transport</keyword>
<feature type="transmembrane region" description="Helical" evidence="17">
    <location>
        <begin position="416"/>
        <end position="435"/>
    </location>
</feature>
<organism evidence="19">
    <name type="scientific">Menopon gallinae</name>
    <name type="common">poultry shaft louse</name>
    <dbReference type="NCBI Taxonomy" id="328185"/>
    <lineage>
        <taxon>Eukaryota</taxon>
        <taxon>Metazoa</taxon>
        <taxon>Ecdysozoa</taxon>
        <taxon>Arthropoda</taxon>
        <taxon>Hexapoda</taxon>
        <taxon>Insecta</taxon>
        <taxon>Pterygota</taxon>
        <taxon>Neoptera</taxon>
        <taxon>Paraneoptera</taxon>
        <taxon>Psocodea</taxon>
        <taxon>Troctomorpha</taxon>
        <taxon>Phthiraptera</taxon>
        <taxon>Amblycera</taxon>
        <taxon>Menoponidae</taxon>
        <taxon>Menopon</taxon>
    </lineage>
</organism>
<feature type="transmembrane region" description="Helical" evidence="17">
    <location>
        <begin position="130"/>
        <end position="153"/>
    </location>
</feature>
<dbReference type="Pfam" id="PF01699">
    <property type="entry name" value="Na_Ca_ex"/>
    <property type="match status" value="2"/>
</dbReference>
<dbReference type="InterPro" id="IPR004837">
    <property type="entry name" value="NaCa_Exmemb"/>
</dbReference>
<keyword evidence="12 17" id="KW-1133">Transmembrane helix</keyword>
<keyword evidence="16" id="KW-0739">Sodium transport</keyword>
<evidence type="ECO:0000256" key="15">
    <source>
        <dbReference type="ARBA" id="ARBA00023136"/>
    </source>
</evidence>
<comment type="similarity">
    <text evidence="2">Belongs to the Ca(2+):cation antiporter (CaCA) (TC 2.A.19) family. SLC24A subfamily.</text>
</comment>
<dbReference type="InterPro" id="IPR004481">
    <property type="entry name" value="K/Na/Ca-exchanger"/>
</dbReference>
<dbReference type="InterPro" id="IPR044880">
    <property type="entry name" value="NCX_ion-bd_dom_sf"/>
</dbReference>